<keyword evidence="3" id="KW-1185">Reference proteome</keyword>
<dbReference type="STRING" id="641491.DND132_2178"/>
<organism evidence="2 3">
    <name type="scientific">Pseudodesulfovibrio mercurii</name>
    <dbReference type="NCBI Taxonomy" id="641491"/>
    <lineage>
        <taxon>Bacteria</taxon>
        <taxon>Pseudomonadati</taxon>
        <taxon>Thermodesulfobacteriota</taxon>
        <taxon>Desulfovibrionia</taxon>
        <taxon>Desulfovibrionales</taxon>
        <taxon>Desulfovibrionaceae</taxon>
    </lineage>
</organism>
<accession>F0JI72</accession>
<dbReference type="EMBL" id="CP003220">
    <property type="protein sequence ID" value="EGB15383.1"/>
    <property type="molecule type" value="Genomic_DNA"/>
</dbReference>
<feature type="compositionally biased region" description="Basic and acidic residues" evidence="1">
    <location>
        <begin position="62"/>
        <end position="72"/>
    </location>
</feature>
<gene>
    <name evidence="2" type="ORF">DND132_2178</name>
</gene>
<dbReference type="KEGG" id="ddn:DND132_2178"/>
<feature type="compositionally biased region" description="Basic and acidic residues" evidence="1">
    <location>
        <begin position="191"/>
        <end position="233"/>
    </location>
</feature>
<name>F0JI72_9BACT</name>
<dbReference type="Proteomes" id="UP000007845">
    <property type="component" value="Chromosome"/>
</dbReference>
<dbReference type="HOGENOM" id="CLU_996495_0_0_7"/>
<dbReference type="AlphaFoldDB" id="F0JI72"/>
<protein>
    <submittedName>
        <fullName evidence="2">Uncharacterized protein</fullName>
    </submittedName>
</protein>
<evidence type="ECO:0000313" key="2">
    <source>
        <dbReference type="EMBL" id="EGB15383.1"/>
    </source>
</evidence>
<evidence type="ECO:0000256" key="1">
    <source>
        <dbReference type="SAM" id="MobiDB-lite"/>
    </source>
</evidence>
<evidence type="ECO:0000313" key="3">
    <source>
        <dbReference type="Proteomes" id="UP000007845"/>
    </source>
</evidence>
<dbReference type="RefSeq" id="WP_014322809.1">
    <property type="nucleotide sequence ID" value="NC_016803.1"/>
</dbReference>
<proteinExistence type="predicted"/>
<sequence>MNDLLESDAFTRTRMDTFTGEPKRQWLEYADGVMEPVRKEGSLGRKFHGNERSLDWWTVDKPLDRDPAEEGKTVSLNHDYGRPGGTASKQTNVPTNRPAPAGNQPAPRTLLAMGGRAAKESGAAKVAGGEGPSPARQPGDKPEAFGNPQSVSRDSGSSSGKEAAAPAGALGGMVQSNGQHGKGKLVSQDPAVRKLLEEHGGDRSGFKAAAKHELDTLSKQAKEAQTPKERQNLLRRKDAIKGAIKLMDRFFMKVPLITPFNEDQLRKLIRGYDPESPVT</sequence>
<dbReference type="OrthoDB" id="5464136at2"/>
<feature type="compositionally biased region" description="Low complexity" evidence="1">
    <location>
        <begin position="150"/>
        <end position="159"/>
    </location>
</feature>
<feature type="region of interest" description="Disordered" evidence="1">
    <location>
        <begin position="62"/>
        <end position="233"/>
    </location>
</feature>
<reference evidence="2 3" key="1">
    <citation type="journal article" date="2011" name="J. Bacteriol.">
        <title>Genome sequence of the mercury-methylating strain Desulfovibrio desulfuricans ND132.</title>
        <authorList>
            <person name="Brown S.D."/>
            <person name="Gilmour C.C."/>
            <person name="Kucken A.M."/>
            <person name="Wall J.D."/>
            <person name="Elias D.A."/>
            <person name="Brandt C.C."/>
            <person name="Podar M."/>
            <person name="Chertkov O."/>
            <person name="Held B."/>
            <person name="Bruce D.C."/>
            <person name="Detter J.C."/>
            <person name="Tapia R."/>
            <person name="Han C.S."/>
            <person name="Goodwin L.A."/>
            <person name="Cheng J.F."/>
            <person name="Pitluck S."/>
            <person name="Woyke T."/>
            <person name="Mikhailova N."/>
            <person name="Ivanova N.N."/>
            <person name="Han J."/>
            <person name="Lucas S."/>
            <person name="Lapidus A.L."/>
            <person name="Land M.L."/>
            <person name="Hauser L.J."/>
            <person name="Palumbo A.V."/>
        </authorList>
    </citation>
    <scope>NUCLEOTIDE SEQUENCE [LARGE SCALE GENOMIC DNA]</scope>
    <source>
        <strain evidence="2 3">ND132</strain>
    </source>
</reference>